<protein>
    <submittedName>
        <fullName evidence="3">IS3 family transposase</fullName>
    </submittedName>
</protein>
<sequence>MPTTYPTELKVKTIRRYEKGESIKALSQELHISQSTLYNWRKEYCSIKTPNRTYTPAEFNAISRRLQKLEHHMEIIRLTGYLSSIPLQKKLATLEKLYNRPDNPFSVHELCDALNVARGTFYNHIFRQADRSKYQEEQAQLMLMVKQVFDDSEQHFGAEKIRVILAESGIRVGKKRISAIMQELGLCSVRTDAKKQFKRKQQYAKQNLLKREFSEEHPNQIWVSDITYFKVKSYWVYLCIILDLYSRKIIGWRVSKHMSTHLVTATFKATYRDRGRPQNLTFHSDRGSQYVSKTLTGLFQQYDVKQSFSATAKPLDNAVAETFFSSFKREEAYRKDYTSEQHFRRSVEEYIRFYNEVRPHQPLNYKTPQAFEENYKLVLSESDV</sequence>
<dbReference type="SUPFAM" id="SSF46689">
    <property type="entry name" value="Homeodomain-like"/>
    <property type="match status" value="1"/>
</dbReference>
<accession>A0A6L6LPE7</accession>
<dbReference type="PROSITE" id="PS50994">
    <property type="entry name" value="INTEGRASE"/>
    <property type="match status" value="1"/>
</dbReference>
<dbReference type="GO" id="GO:0003677">
    <property type="term" value="F:DNA binding"/>
    <property type="evidence" value="ECO:0007669"/>
    <property type="project" value="InterPro"/>
</dbReference>
<dbReference type="InterPro" id="IPR048020">
    <property type="entry name" value="Transpos_IS3"/>
</dbReference>
<dbReference type="Gene3D" id="3.30.420.10">
    <property type="entry name" value="Ribonuclease H-like superfamily/Ribonuclease H"/>
    <property type="match status" value="1"/>
</dbReference>
<dbReference type="InterPro" id="IPR009057">
    <property type="entry name" value="Homeodomain-like_sf"/>
</dbReference>
<dbReference type="Gene3D" id="1.10.10.60">
    <property type="entry name" value="Homeodomain-like"/>
    <property type="match status" value="1"/>
</dbReference>
<name>A0A6L6LPE7_9FIRM</name>
<comment type="caution">
    <text evidence="3">The sequence shown here is derived from an EMBL/GenBank/DDBJ whole genome shotgun (WGS) entry which is preliminary data.</text>
</comment>
<dbReference type="PANTHER" id="PTHR46889">
    <property type="entry name" value="TRANSPOSASE INSF FOR INSERTION SEQUENCE IS3B-RELATED"/>
    <property type="match status" value="1"/>
</dbReference>
<evidence type="ECO:0000259" key="2">
    <source>
        <dbReference type="PROSITE" id="PS50994"/>
    </source>
</evidence>
<dbReference type="Pfam" id="PF01527">
    <property type="entry name" value="HTH_Tnp_1"/>
    <property type="match status" value="1"/>
</dbReference>
<dbReference type="GO" id="GO:0006313">
    <property type="term" value="P:DNA transposition"/>
    <property type="evidence" value="ECO:0007669"/>
    <property type="project" value="InterPro"/>
</dbReference>
<dbReference type="InterPro" id="IPR001584">
    <property type="entry name" value="Integrase_cat-core"/>
</dbReference>
<comment type="function">
    <text evidence="1">Involved in the transposition of the insertion sequence.</text>
</comment>
<reference evidence="3 4" key="1">
    <citation type="journal article" date="2019" name="Nat. Med.">
        <title>A library of human gut bacterial isolates paired with longitudinal multiomics data enables mechanistic microbiome research.</title>
        <authorList>
            <person name="Poyet M."/>
            <person name="Groussin M."/>
            <person name="Gibbons S.M."/>
            <person name="Avila-Pacheco J."/>
            <person name="Jiang X."/>
            <person name="Kearney S.M."/>
            <person name="Perrotta A.R."/>
            <person name="Berdy B."/>
            <person name="Zhao S."/>
            <person name="Lieberman T.D."/>
            <person name="Swanson P.K."/>
            <person name="Smith M."/>
            <person name="Roesemann S."/>
            <person name="Alexander J.E."/>
            <person name="Rich S.A."/>
            <person name="Livny J."/>
            <person name="Vlamakis H."/>
            <person name="Clish C."/>
            <person name="Bullock K."/>
            <person name="Deik A."/>
            <person name="Scott J."/>
            <person name="Pierce K.A."/>
            <person name="Xavier R.J."/>
            <person name="Alm E.J."/>
        </authorList>
    </citation>
    <scope>NUCLEOTIDE SEQUENCE [LARGE SCALE GENOMIC DNA]</scope>
    <source>
        <strain evidence="3 4">BIOML-A4</strain>
    </source>
</reference>
<evidence type="ECO:0000313" key="4">
    <source>
        <dbReference type="Proteomes" id="UP000472755"/>
    </source>
</evidence>
<dbReference type="PANTHER" id="PTHR46889:SF4">
    <property type="entry name" value="TRANSPOSASE INSO FOR INSERTION SEQUENCE ELEMENT IS911B-RELATED"/>
    <property type="match status" value="1"/>
</dbReference>
<dbReference type="Pfam" id="PF13276">
    <property type="entry name" value="HTH_21"/>
    <property type="match status" value="1"/>
</dbReference>
<dbReference type="NCBIfam" id="NF033516">
    <property type="entry name" value="transpos_IS3"/>
    <property type="match status" value="1"/>
</dbReference>
<dbReference type="InterPro" id="IPR012337">
    <property type="entry name" value="RNaseH-like_sf"/>
</dbReference>
<dbReference type="RefSeq" id="WP_009322902.1">
    <property type="nucleotide sequence ID" value="NZ_WMZN01000007.1"/>
</dbReference>
<dbReference type="SUPFAM" id="SSF53098">
    <property type="entry name" value="Ribonuclease H-like"/>
    <property type="match status" value="1"/>
</dbReference>
<dbReference type="Pfam" id="PF13333">
    <property type="entry name" value="rve_2"/>
    <property type="match status" value="1"/>
</dbReference>
<dbReference type="GO" id="GO:0004803">
    <property type="term" value="F:transposase activity"/>
    <property type="evidence" value="ECO:0007669"/>
    <property type="project" value="InterPro"/>
</dbReference>
<proteinExistence type="predicted"/>
<dbReference type="AlphaFoldDB" id="A0A6L6LPE7"/>
<dbReference type="InterPro" id="IPR002514">
    <property type="entry name" value="Transposase_8"/>
</dbReference>
<dbReference type="InterPro" id="IPR050900">
    <property type="entry name" value="Transposase_IS3/IS150/IS904"/>
</dbReference>
<dbReference type="InterPro" id="IPR036397">
    <property type="entry name" value="RNaseH_sf"/>
</dbReference>
<organism evidence="3 4">
    <name type="scientific">Ruthenibacterium lactatiformans</name>
    <dbReference type="NCBI Taxonomy" id="1550024"/>
    <lineage>
        <taxon>Bacteria</taxon>
        <taxon>Bacillati</taxon>
        <taxon>Bacillota</taxon>
        <taxon>Clostridia</taxon>
        <taxon>Eubacteriales</taxon>
        <taxon>Oscillospiraceae</taxon>
        <taxon>Ruthenibacterium</taxon>
    </lineage>
</organism>
<feature type="domain" description="Integrase catalytic" evidence="2">
    <location>
        <begin position="214"/>
        <end position="376"/>
    </location>
</feature>
<dbReference type="GO" id="GO:0015074">
    <property type="term" value="P:DNA integration"/>
    <property type="evidence" value="ECO:0007669"/>
    <property type="project" value="InterPro"/>
</dbReference>
<evidence type="ECO:0000256" key="1">
    <source>
        <dbReference type="ARBA" id="ARBA00002286"/>
    </source>
</evidence>
<dbReference type="EMBL" id="WMZU01000005">
    <property type="protein sequence ID" value="MTS26600.1"/>
    <property type="molecule type" value="Genomic_DNA"/>
</dbReference>
<dbReference type="InterPro" id="IPR025948">
    <property type="entry name" value="HTH-like_dom"/>
</dbReference>
<dbReference type="Proteomes" id="UP000472755">
    <property type="component" value="Unassembled WGS sequence"/>
</dbReference>
<dbReference type="Pfam" id="PF00665">
    <property type="entry name" value="rve"/>
    <property type="match status" value="1"/>
</dbReference>
<gene>
    <name evidence="3" type="ORF">GMD59_04775</name>
</gene>
<evidence type="ECO:0000313" key="3">
    <source>
        <dbReference type="EMBL" id="MTS26600.1"/>
    </source>
</evidence>